<dbReference type="EMBL" id="VSRR010013749">
    <property type="protein sequence ID" value="MPC56173.1"/>
    <property type="molecule type" value="Genomic_DNA"/>
</dbReference>
<evidence type="ECO:0000313" key="1">
    <source>
        <dbReference type="EMBL" id="MPC56173.1"/>
    </source>
</evidence>
<name>A0A5B7GFP2_PORTR</name>
<sequence length="104" mass="11665">MVTMLEYDTRCCEALVNRVKEEIERCQTVRSTGVFSSPYPVCVVETCNPREGHDGLLLTGSEPQVIHDNTLFTFCRWVIPLLGTPSSTTSLLALPQSHGWHVRC</sequence>
<comment type="caution">
    <text evidence="1">The sequence shown here is derived from an EMBL/GenBank/DDBJ whole genome shotgun (WGS) entry which is preliminary data.</text>
</comment>
<evidence type="ECO:0000313" key="2">
    <source>
        <dbReference type="Proteomes" id="UP000324222"/>
    </source>
</evidence>
<accession>A0A5B7GFP2</accession>
<proteinExistence type="predicted"/>
<reference evidence="1 2" key="1">
    <citation type="submission" date="2019-05" db="EMBL/GenBank/DDBJ databases">
        <title>Another draft genome of Portunus trituberculatus and its Hox gene families provides insights of decapod evolution.</title>
        <authorList>
            <person name="Jeong J.-H."/>
            <person name="Song I."/>
            <person name="Kim S."/>
            <person name="Choi T."/>
            <person name="Kim D."/>
            <person name="Ryu S."/>
            <person name="Kim W."/>
        </authorList>
    </citation>
    <scope>NUCLEOTIDE SEQUENCE [LARGE SCALE GENOMIC DNA]</scope>
    <source>
        <tissue evidence="1">Muscle</tissue>
    </source>
</reference>
<dbReference type="Proteomes" id="UP000324222">
    <property type="component" value="Unassembled WGS sequence"/>
</dbReference>
<gene>
    <name evidence="1" type="ORF">E2C01_050126</name>
</gene>
<keyword evidence="2" id="KW-1185">Reference proteome</keyword>
<protein>
    <submittedName>
        <fullName evidence="1">Uncharacterized protein</fullName>
    </submittedName>
</protein>
<dbReference type="AlphaFoldDB" id="A0A5B7GFP2"/>
<organism evidence="1 2">
    <name type="scientific">Portunus trituberculatus</name>
    <name type="common">Swimming crab</name>
    <name type="synonym">Neptunus trituberculatus</name>
    <dbReference type="NCBI Taxonomy" id="210409"/>
    <lineage>
        <taxon>Eukaryota</taxon>
        <taxon>Metazoa</taxon>
        <taxon>Ecdysozoa</taxon>
        <taxon>Arthropoda</taxon>
        <taxon>Crustacea</taxon>
        <taxon>Multicrustacea</taxon>
        <taxon>Malacostraca</taxon>
        <taxon>Eumalacostraca</taxon>
        <taxon>Eucarida</taxon>
        <taxon>Decapoda</taxon>
        <taxon>Pleocyemata</taxon>
        <taxon>Brachyura</taxon>
        <taxon>Eubrachyura</taxon>
        <taxon>Portunoidea</taxon>
        <taxon>Portunidae</taxon>
        <taxon>Portuninae</taxon>
        <taxon>Portunus</taxon>
    </lineage>
</organism>